<dbReference type="Pfam" id="PF22090">
    <property type="entry name" value="Gins51_C"/>
    <property type="match status" value="1"/>
</dbReference>
<dbReference type="Gene3D" id="1.20.58.1030">
    <property type="match status" value="1"/>
</dbReference>
<sequence length="184" mass="21552">MENFSLSEIEKVWINEKTEKELCGVSEDFYEKSADYASEIRKEIKKSENLRKELLTEELKHILEMVQEIYLIRILKISGTLFKVEKSKLLEKERETFEKIRKELKNLKEELIKPITETEIDLKTPEKTSTTIVCIKSEIPEPIVASDMKYYGPFEKNEIANLPNESAKLLINQGLAREVKIKKE</sequence>
<accession>A0A133VE28</accession>
<organism evidence="2 3">
    <name type="scientific">candidate division MSBL1 archaeon SCGC-AAA382A13</name>
    <dbReference type="NCBI Taxonomy" id="1698279"/>
    <lineage>
        <taxon>Archaea</taxon>
        <taxon>Methanobacteriati</taxon>
        <taxon>Methanobacteriota</taxon>
        <taxon>candidate division MSBL1</taxon>
    </lineage>
</organism>
<dbReference type="EMBL" id="LHYD01000047">
    <property type="protein sequence ID" value="KXB04700.1"/>
    <property type="molecule type" value="Genomic_DNA"/>
</dbReference>
<evidence type="ECO:0000259" key="1">
    <source>
        <dbReference type="Pfam" id="PF22090"/>
    </source>
</evidence>
<comment type="caution">
    <text evidence="2">The sequence shown here is derived from an EMBL/GenBank/DDBJ whole genome shotgun (WGS) entry which is preliminary data.</text>
</comment>
<name>A0A133VE28_9EURY</name>
<protein>
    <recommendedName>
        <fullName evidence="1">Gins51 C-terminal domain-containing protein</fullName>
    </recommendedName>
</protein>
<gene>
    <name evidence="2" type="ORF">AKJ50_02105</name>
</gene>
<proteinExistence type="predicted"/>
<evidence type="ECO:0000313" key="3">
    <source>
        <dbReference type="Proteomes" id="UP000070311"/>
    </source>
</evidence>
<dbReference type="Proteomes" id="UP000070311">
    <property type="component" value="Unassembled WGS sequence"/>
</dbReference>
<evidence type="ECO:0000313" key="2">
    <source>
        <dbReference type="EMBL" id="KXB04700.1"/>
    </source>
</evidence>
<feature type="domain" description="Gins51 C-terminal" evidence="1">
    <location>
        <begin position="133"/>
        <end position="179"/>
    </location>
</feature>
<keyword evidence="3" id="KW-1185">Reference proteome</keyword>
<dbReference type="Gene3D" id="3.40.5.50">
    <property type="match status" value="1"/>
</dbReference>
<reference evidence="2 3" key="1">
    <citation type="journal article" date="2016" name="Sci. Rep.">
        <title>Metabolic traits of an uncultured archaeal lineage -MSBL1- from brine pools of the Red Sea.</title>
        <authorList>
            <person name="Mwirichia R."/>
            <person name="Alam I."/>
            <person name="Rashid M."/>
            <person name="Vinu M."/>
            <person name="Ba-Alawi W."/>
            <person name="Anthony Kamau A."/>
            <person name="Kamanda Ngugi D."/>
            <person name="Goker M."/>
            <person name="Klenk H.P."/>
            <person name="Bajic V."/>
            <person name="Stingl U."/>
        </authorList>
    </citation>
    <scope>NUCLEOTIDE SEQUENCE [LARGE SCALE GENOMIC DNA]</scope>
    <source>
        <strain evidence="2">SCGC-AAA382A13</strain>
    </source>
</reference>
<dbReference type="AlphaFoldDB" id="A0A133VE28"/>
<dbReference type="InterPro" id="IPR054314">
    <property type="entry name" value="Gins51_C"/>
</dbReference>